<evidence type="ECO:0008006" key="3">
    <source>
        <dbReference type="Google" id="ProtNLM"/>
    </source>
</evidence>
<evidence type="ECO:0000256" key="1">
    <source>
        <dbReference type="SAM" id="MobiDB-lite"/>
    </source>
</evidence>
<dbReference type="PANTHER" id="PTHR33198:SF19">
    <property type="entry name" value="CCHC-TYPE DOMAIN-CONTAINING PROTEIN"/>
    <property type="match status" value="1"/>
</dbReference>
<feature type="compositionally biased region" description="Low complexity" evidence="1">
    <location>
        <begin position="181"/>
        <end position="205"/>
    </location>
</feature>
<feature type="region of interest" description="Disordered" evidence="1">
    <location>
        <begin position="166"/>
        <end position="220"/>
    </location>
</feature>
<proteinExistence type="predicted"/>
<dbReference type="AlphaFoldDB" id="V5GZC2"/>
<protein>
    <recommendedName>
        <fullName evidence="3">Retrotransposon gag domain-containing protein</fullName>
    </recommendedName>
</protein>
<name>V5GZC2_ANOGL</name>
<dbReference type="EMBL" id="GALX01001199">
    <property type="protein sequence ID" value="JAB67267.1"/>
    <property type="molecule type" value="Transcribed_RNA"/>
</dbReference>
<reference evidence="2" key="1">
    <citation type="submission" date="2013-07" db="EMBL/GenBank/DDBJ databases">
        <title>Midgut Transcriptome Profiling of Anoplphora glabripennis, a Lignocellulose Degrading, Wood-Boring Cerambycid.</title>
        <authorList>
            <person name="Scully E.D."/>
            <person name="Hoover K."/>
            <person name="Carlson J.E."/>
            <person name="Tien M."/>
            <person name="Geib S.M."/>
        </authorList>
    </citation>
    <scope>NUCLEOTIDE SEQUENCE</scope>
</reference>
<feature type="non-terminal residue" evidence="2">
    <location>
        <position position="1"/>
    </location>
</feature>
<sequence length="251" mass="28965">YIARLEQYFIANKIEDNLKVATLLTVVGDETYELMVDLCSPNAPEEKEYKDLIKVVKDHLQPEPSKIAERHKFRQRRQEKGESITQYMGALKNLAKTCDFKEKLDENLRDQFVSGLSNEMIKQRLFSEKVLKFNEAFQTTRNMEAAERQVSFVEVNQPVHRIQRGFHFQNGRSSCSRDGRSSGSSSSNFHQRRSSTSQESTSQSIRQHHMRKGPTNGKEKKMAECLVCGRRNHTDGECFYKNANCDNCGKN</sequence>
<organism evidence="2">
    <name type="scientific">Anoplophora glabripennis</name>
    <name type="common">Asian longhorn beetle</name>
    <name type="synonym">Anoplophora nobilis</name>
    <dbReference type="NCBI Taxonomy" id="217634"/>
    <lineage>
        <taxon>Eukaryota</taxon>
        <taxon>Metazoa</taxon>
        <taxon>Ecdysozoa</taxon>
        <taxon>Arthropoda</taxon>
        <taxon>Hexapoda</taxon>
        <taxon>Insecta</taxon>
        <taxon>Pterygota</taxon>
        <taxon>Neoptera</taxon>
        <taxon>Endopterygota</taxon>
        <taxon>Coleoptera</taxon>
        <taxon>Polyphaga</taxon>
        <taxon>Cucujiformia</taxon>
        <taxon>Chrysomeloidea</taxon>
        <taxon>Cerambycidae</taxon>
        <taxon>Lamiinae</taxon>
        <taxon>Lamiini</taxon>
        <taxon>Anoplophora</taxon>
    </lineage>
</organism>
<dbReference type="PANTHER" id="PTHR33198">
    <property type="entry name" value="ANK_REP_REGION DOMAIN-CONTAINING PROTEIN-RELATED"/>
    <property type="match status" value="1"/>
</dbReference>
<accession>V5GZC2</accession>
<evidence type="ECO:0000313" key="2">
    <source>
        <dbReference type="EMBL" id="JAB67267.1"/>
    </source>
</evidence>